<name>A0ABT4CTL4_9CLOT</name>
<evidence type="ECO:0000256" key="1">
    <source>
        <dbReference type="ARBA" id="ARBA00004651"/>
    </source>
</evidence>
<sequence>MTHLLLLIKALISGFTTGIAISIPLGPAAIESVNRTISKGFKQGFIVSLGAITADITYLVLINCGLSRLLHHNKKTAALFWIISGFVLVAMEYNNLKNMDKQNKHKVSSQNSYPFWSGFILTLSNPMTPTLWLGLSGTVIRLWRRVGNFYYCSFIFSLILGMMTWFAVLNFLAFKGLNIFKSGRSEKASIYMKWIILLLGIAFIIFGLIKLIF</sequence>
<evidence type="ECO:0000256" key="5">
    <source>
        <dbReference type="ARBA" id="ARBA00023136"/>
    </source>
</evidence>
<protein>
    <submittedName>
        <fullName evidence="7">LysE family transporter</fullName>
    </submittedName>
</protein>
<reference evidence="7" key="1">
    <citation type="submission" date="2022-12" db="EMBL/GenBank/DDBJ databases">
        <authorList>
            <person name="Wang J."/>
        </authorList>
    </citation>
    <scope>NUCLEOTIDE SEQUENCE</scope>
    <source>
        <strain evidence="7">HY-42-06</strain>
    </source>
</reference>
<dbReference type="RefSeq" id="WP_268051200.1">
    <property type="nucleotide sequence ID" value="NZ_JAPQES010000006.1"/>
</dbReference>
<comment type="subcellular location">
    <subcellularLocation>
        <location evidence="1">Cell membrane</location>
        <topology evidence="1">Multi-pass membrane protein</topology>
    </subcellularLocation>
</comment>
<dbReference type="Pfam" id="PF01810">
    <property type="entry name" value="LysE"/>
    <property type="match status" value="1"/>
</dbReference>
<keyword evidence="4 6" id="KW-1133">Transmembrane helix</keyword>
<evidence type="ECO:0000313" key="7">
    <source>
        <dbReference type="EMBL" id="MCY6372258.1"/>
    </source>
</evidence>
<dbReference type="InterPro" id="IPR001123">
    <property type="entry name" value="LeuE-type"/>
</dbReference>
<keyword evidence="2" id="KW-1003">Cell membrane</keyword>
<dbReference type="Proteomes" id="UP001079657">
    <property type="component" value="Unassembled WGS sequence"/>
</dbReference>
<evidence type="ECO:0000256" key="3">
    <source>
        <dbReference type="ARBA" id="ARBA00022692"/>
    </source>
</evidence>
<feature type="transmembrane region" description="Helical" evidence="6">
    <location>
        <begin position="116"/>
        <end position="137"/>
    </location>
</feature>
<dbReference type="PANTHER" id="PTHR38825:SF2">
    <property type="entry name" value="LYSINE TRANSPORTER LYSE"/>
    <property type="match status" value="1"/>
</dbReference>
<feature type="transmembrane region" description="Helical" evidence="6">
    <location>
        <begin position="44"/>
        <end position="66"/>
    </location>
</feature>
<evidence type="ECO:0000256" key="2">
    <source>
        <dbReference type="ARBA" id="ARBA00022475"/>
    </source>
</evidence>
<evidence type="ECO:0000256" key="6">
    <source>
        <dbReference type="SAM" id="Phobius"/>
    </source>
</evidence>
<evidence type="ECO:0000256" key="4">
    <source>
        <dbReference type="ARBA" id="ARBA00022989"/>
    </source>
</evidence>
<proteinExistence type="predicted"/>
<feature type="transmembrane region" description="Helical" evidence="6">
    <location>
        <begin position="78"/>
        <end position="96"/>
    </location>
</feature>
<feature type="transmembrane region" description="Helical" evidence="6">
    <location>
        <begin position="149"/>
        <end position="174"/>
    </location>
</feature>
<keyword evidence="8" id="KW-1185">Reference proteome</keyword>
<accession>A0ABT4CTL4</accession>
<keyword evidence="3 6" id="KW-0812">Transmembrane</keyword>
<organism evidence="7 8">
    <name type="scientific">Clostridium ganghwense</name>
    <dbReference type="NCBI Taxonomy" id="312089"/>
    <lineage>
        <taxon>Bacteria</taxon>
        <taxon>Bacillati</taxon>
        <taxon>Bacillota</taxon>
        <taxon>Clostridia</taxon>
        <taxon>Eubacteriales</taxon>
        <taxon>Clostridiaceae</taxon>
        <taxon>Clostridium</taxon>
    </lineage>
</organism>
<gene>
    <name evidence="7" type="ORF">OXH55_16630</name>
</gene>
<keyword evidence="5 6" id="KW-0472">Membrane</keyword>
<dbReference type="PANTHER" id="PTHR38825">
    <property type="entry name" value="LYSINE EXPORTER PROTEIN (LYSE/YGGA)"/>
    <property type="match status" value="1"/>
</dbReference>
<feature type="transmembrane region" description="Helical" evidence="6">
    <location>
        <begin position="194"/>
        <end position="212"/>
    </location>
</feature>
<evidence type="ECO:0000313" key="8">
    <source>
        <dbReference type="Proteomes" id="UP001079657"/>
    </source>
</evidence>
<dbReference type="EMBL" id="JAPQES010000006">
    <property type="protein sequence ID" value="MCY6372258.1"/>
    <property type="molecule type" value="Genomic_DNA"/>
</dbReference>
<comment type="caution">
    <text evidence="7">The sequence shown here is derived from an EMBL/GenBank/DDBJ whole genome shotgun (WGS) entry which is preliminary data.</text>
</comment>